<dbReference type="Pfam" id="PF10710">
    <property type="entry name" value="DUF2512"/>
    <property type="match status" value="1"/>
</dbReference>
<feature type="transmembrane region" description="Helical" evidence="1">
    <location>
        <begin position="12"/>
        <end position="30"/>
    </location>
</feature>
<feature type="transmembrane region" description="Helical" evidence="1">
    <location>
        <begin position="36"/>
        <end position="54"/>
    </location>
</feature>
<keyword evidence="1" id="KW-1133">Transmembrane helix</keyword>
<evidence type="ECO:0000256" key="1">
    <source>
        <dbReference type="SAM" id="Phobius"/>
    </source>
</evidence>
<dbReference type="InterPro" id="IPR019649">
    <property type="entry name" value="DUF2512"/>
</dbReference>
<dbReference type="RefSeq" id="WP_029334337.1">
    <property type="nucleotide sequence ID" value="NZ_UGGP01000001.1"/>
</dbReference>
<proteinExistence type="predicted"/>
<dbReference type="STRING" id="1397694.GCA_000702585_01083"/>
<feature type="transmembrane region" description="Helical" evidence="1">
    <location>
        <begin position="94"/>
        <end position="115"/>
    </location>
</feature>
<keyword evidence="1" id="KW-0472">Membrane</keyword>
<organism evidence="2 3">
    <name type="scientific">Exiguobacterium aurantiacum</name>
    <dbReference type="NCBI Taxonomy" id="33987"/>
    <lineage>
        <taxon>Bacteria</taxon>
        <taxon>Bacillati</taxon>
        <taxon>Bacillota</taxon>
        <taxon>Bacilli</taxon>
        <taxon>Bacillales</taxon>
        <taxon>Bacillales Family XII. Incertae Sedis</taxon>
        <taxon>Exiguobacterium</taxon>
    </lineage>
</organism>
<gene>
    <name evidence="2" type="ORF">NCTC13163_00567</name>
</gene>
<dbReference type="EMBL" id="UGGP01000001">
    <property type="protein sequence ID" value="STO07222.1"/>
    <property type="molecule type" value="Genomic_DNA"/>
</dbReference>
<evidence type="ECO:0000313" key="2">
    <source>
        <dbReference type="EMBL" id="STO07222.1"/>
    </source>
</evidence>
<reference evidence="2 3" key="1">
    <citation type="submission" date="2018-06" db="EMBL/GenBank/DDBJ databases">
        <authorList>
            <consortium name="Pathogen Informatics"/>
            <person name="Doyle S."/>
        </authorList>
    </citation>
    <scope>NUCLEOTIDE SEQUENCE [LARGE SCALE GENOMIC DNA]</scope>
    <source>
        <strain evidence="2 3">NCTC13163</strain>
    </source>
</reference>
<dbReference type="OrthoDB" id="2111682at2"/>
<name>A0A377FQX1_9BACL</name>
<dbReference type="Proteomes" id="UP000254060">
    <property type="component" value="Unassembled WGS sequence"/>
</dbReference>
<feature type="transmembrane region" description="Helical" evidence="1">
    <location>
        <begin position="61"/>
        <end position="82"/>
    </location>
</feature>
<evidence type="ECO:0000313" key="3">
    <source>
        <dbReference type="Proteomes" id="UP000254060"/>
    </source>
</evidence>
<sequence>MPVNHMKALTLKHGALLVVFIAVLTLGFGVPWYHAAWISFMVGIIAYWLGDLLILRKFGNLVATAADFGLVFFLTWFFLWILDFDLGTETSFVLLALYTALATAVVEFLFHGWLLKHKRDEGRAHSAR</sequence>
<accession>A0A377FQX1</accession>
<keyword evidence="1" id="KW-0812">Transmembrane</keyword>
<protein>
    <submittedName>
        <fullName evidence="2">Protein of uncharacterized function (DUF2512)</fullName>
    </submittedName>
</protein>
<dbReference type="AlphaFoldDB" id="A0A377FQX1"/>